<evidence type="ECO:0000313" key="2">
    <source>
        <dbReference type="EMBL" id="PWD98028.1"/>
    </source>
</evidence>
<feature type="transmembrane region" description="Helical" evidence="1">
    <location>
        <begin position="20"/>
        <end position="42"/>
    </location>
</feature>
<dbReference type="InterPro" id="IPR025250">
    <property type="entry name" value="DUF4199"/>
</dbReference>
<comment type="caution">
    <text evidence="2">The sequence shown here is derived from an EMBL/GenBank/DDBJ whole genome shotgun (WGS) entry which is preliminary data.</text>
</comment>
<keyword evidence="1" id="KW-0812">Transmembrane</keyword>
<sequence>MNDLSTEERQKELKSLKSRFVLNQGAFMGVSLAGAYYLTHLLGMMDSFVQSILTWAIYIGFIHVSMVKYRDHFQDGLLSYGQGVWMGTRMGILAGIIVGAYLFLFMKVINPAYIDELIVQMQEAYLQLGLKEEEVAQMEGMFRLTANPVLMIISGVLGAGFSAFIFSLIIAIFQRRKGDPFSDAMKNIE</sequence>
<dbReference type="RefSeq" id="WP_109265810.1">
    <property type="nucleotide sequence ID" value="NZ_QEWP01000020.1"/>
</dbReference>
<dbReference type="EMBL" id="QEWP01000020">
    <property type="protein sequence ID" value="PWD98028.1"/>
    <property type="molecule type" value="Genomic_DNA"/>
</dbReference>
<evidence type="ECO:0000313" key="3">
    <source>
        <dbReference type="Proteomes" id="UP000244956"/>
    </source>
</evidence>
<keyword evidence="3" id="KW-1185">Reference proteome</keyword>
<name>A0A2U2B4N4_9BACT</name>
<keyword evidence="1" id="KW-1133">Transmembrane helix</keyword>
<organism evidence="2 3">
    <name type="scientific">Marinilabilia rubra</name>
    <dbReference type="NCBI Taxonomy" id="2162893"/>
    <lineage>
        <taxon>Bacteria</taxon>
        <taxon>Pseudomonadati</taxon>
        <taxon>Bacteroidota</taxon>
        <taxon>Bacteroidia</taxon>
        <taxon>Marinilabiliales</taxon>
        <taxon>Marinilabiliaceae</taxon>
        <taxon>Marinilabilia</taxon>
    </lineage>
</organism>
<proteinExistence type="predicted"/>
<feature type="transmembrane region" description="Helical" evidence="1">
    <location>
        <begin position="48"/>
        <end position="69"/>
    </location>
</feature>
<keyword evidence="1" id="KW-0472">Membrane</keyword>
<dbReference type="OrthoDB" id="1117234at2"/>
<dbReference type="Proteomes" id="UP000244956">
    <property type="component" value="Unassembled WGS sequence"/>
</dbReference>
<feature type="transmembrane region" description="Helical" evidence="1">
    <location>
        <begin position="90"/>
        <end position="109"/>
    </location>
</feature>
<evidence type="ECO:0000256" key="1">
    <source>
        <dbReference type="SAM" id="Phobius"/>
    </source>
</evidence>
<accession>A0A2U2B4N4</accession>
<feature type="transmembrane region" description="Helical" evidence="1">
    <location>
        <begin position="149"/>
        <end position="173"/>
    </location>
</feature>
<reference evidence="2 3" key="1">
    <citation type="submission" date="2018-05" db="EMBL/GenBank/DDBJ databases">
        <title>Marinilabilia rubrum sp. nov., isolated from saltern sediment.</title>
        <authorList>
            <person name="Zhang R."/>
        </authorList>
    </citation>
    <scope>NUCLEOTIDE SEQUENCE [LARGE SCALE GENOMIC DNA]</scope>
    <source>
        <strain evidence="2 3">WTE16</strain>
    </source>
</reference>
<dbReference type="AlphaFoldDB" id="A0A2U2B4N4"/>
<gene>
    <name evidence="2" type="ORF">DDZ16_17690</name>
</gene>
<protein>
    <submittedName>
        <fullName evidence="2">DUF4199 domain-containing protein</fullName>
    </submittedName>
</protein>
<dbReference type="Pfam" id="PF13858">
    <property type="entry name" value="DUF4199"/>
    <property type="match status" value="1"/>
</dbReference>